<evidence type="ECO:0000313" key="3">
    <source>
        <dbReference type="EMBL" id="WXL28583.1"/>
    </source>
</evidence>
<evidence type="ECO:0000256" key="1">
    <source>
        <dbReference type="SAM" id="Phobius"/>
    </source>
</evidence>
<organism evidence="3 4">
    <name type="scientific">[Mycoplasma] gypis</name>
    <dbReference type="NCBI Taxonomy" id="92404"/>
    <lineage>
        <taxon>Bacteria</taxon>
        <taxon>Bacillati</taxon>
        <taxon>Mycoplasmatota</taxon>
        <taxon>Mycoplasmoidales</taxon>
        <taxon>Metamycoplasmataceae</taxon>
        <taxon>Metamycoplasma</taxon>
    </lineage>
</organism>
<name>A0ABZ2RPA1_9BACT</name>
<proteinExistence type="predicted"/>
<keyword evidence="1" id="KW-1133">Transmembrane helix</keyword>
<keyword evidence="1" id="KW-0472">Membrane</keyword>
<evidence type="ECO:0000313" key="4">
    <source>
        <dbReference type="Proteomes" id="UP001460679"/>
    </source>
</evidence>
<feature type="domain" description="Protein G-related albumin-binding (GA) module" evidence="2">
    <location>
        <begin position="6"/>
        <end position="61"/>
    </location>
</feature>
<dbReference type="Gene3D" id="1.20.5.420">
    <property type="entry name" value="Immunoglobulin FC, subunit C"/>
    <property type="match status" value="1"/>
</dbReference>
<dbReference type="Pfam" id="PF01468">
    <property type="entry name" value="GA"/>
    <property type="match status" value="1"/>
</dbReference>
<dbReference type="EMBL" id="CP148066">
    <property type="protein sequence ID" value="WXL28583.1"/>
    <property type="molecule type" value="Genomic_DNA"/>
</dbReference>
<dbReference type="InterPro" id="IPR002988">
    <property type="entry name" value="GA_module"/>
</dbReference>
<keyword evidence="4" id="KW-1185">Reference proteome</keyword>
<reference evidence="3" key="1">
    <citation type="submission" date="2024-03" db="EMBL/GenBank/DDBJ databases">
        <title>Complete genome sequence of Mycoplasma gypis type strain B1/T1.</title>
        <authorList>
            <person name="Spergser J."/>
        </authorList>
    </citation>
    <scope>NUCLEOTIDE SEQUENCE [LARGE SCALE GENOMIC DNA]</scope>
    <source>
        <strain evidence="3">B1/T1</strain>
    </source>
</reference>
<evidence type="ECO:0000259" key="2">
    <source>
        <dbReference type="Pfam" id="PF01468"/>
    </source>
</evidence>
<dbReference type="Proteomes" id="UP001460679">
    <property type="component" value="Chromosome"/>
</dbReference>
<accession>A0ABZ2RPA1</accession>
<dbReference type="RefSeq" id="WP_240337645.1">
    <property type="nucleotide sequence ID" value="NZ_CP148066.1"/>
</dbReference>
<sequence length="122" mass="14437">MQEKINEQLEEVKKEAITKIESHKYSRLKKDEKKDYIKQISEAETKQKVNEIWTLAKELNEQRKNKKRKIATILFIILLVIFLILIAVAVSYIADFYIYRNSDKNGLLWTVQQRAHGLLGIF</sequence>
<feature type="transmembrane region" description="Helical" evidence="1">
    <location>
        <begin position="70"/>
        <end position="94"/>
    </location>
</feature>
<protein>
    <submittedName>
        <fullName evidence="3">GA module-containing protein</fullName>
    </submittedName>
</protein>
<gene>
    <name evidence="3" type="ORF">WG616_00935</name>
</gene>
<keyword evidence="1" id="KW-0812">Transmembrane</keyword>